<keyword evidence="2" id="KW-1185">Reference proteome</keyword>
<evidence type="ECO:0000313" key="1">
    <source>
        <dbReference type="EMBL" id="KAK7500162.1"/>
    </source>
</evidence>
<accession>A0ABD0LKV0</accession>
<protein>
    <submittedName>
        <fullName evidence="1">Uncharacterized protein</fullName>
    </submittedName>
</protein>
<dbReference type="AlphaFoldDB" id="A0ABD0LKV0"/>
<sequence>MARSGFPLTQSPRAPAKLAASIISFFPPKICLSYDKFRDPHRSLSYPETRKKAEIAPVHSRVPAHVQPARRRGRKPCPTWPNLGHAGFLEY</sequence>
<reference evidence="1 2" key="1">
    <citation type="journal article" date="2023" name="Sci. Data">
        <title>Genome assembly of the Korean intertidal mud-creeper Batillaria attramentaria.</title>
        <authorList>
            <person name="Patra A.K."/>
            <person name="Ho P.T."/>
            <person name="Jun S."/>
            <person name="Lee S.J."/>
            <person name="Kim Y."/>
            <person name="Won Y.J."/>
        </authorList>
    </citation>
    <scope>NUCLEOTIDE SEQUENCE [LARGE SCALE GENOMIC DNA]</scope>
    <source>
        <strain evidence="1">Wonlab-2016</strain>
    </source>
</reference>
<dbReference type="Proteomes" id="UP001519460">
    <property type="component" value="Unassembled WGS sequence"/>
</dbReference>
<name>A0ABD0LKV0_9CAEN</name>
<organism evidence="1 2">
    <name type="scientific">Batillaria attramentaria</name>
    <dbReference type="NCBI Taxonomy" id="370345"/>
    <lineage>
        <taxon>Eukaryota</taxon>
        <taxon>Metazoa</taxon>
        <taxon>Spiralia</taxon>
        <taxon>Lophotrochozoa</taxon>
        <taxon>Mollusca</taxon>
        <taxon>Gastropoda</taxon>
        <taxon>Caenogastropoda</taxon>
        <taxon>Sorbeoconcha</taxon>
        <taxon>Cerithioidea</taxon>
        <taxon>Batillariidae</taxon>
        <taxon>Batillaria</taxon>
    </lineage>
</organism>
<comment type="caution">
    <text evidence="1">The sequence shown here is derived from an EMBL/GenBank/DDBJ whole genome shotgun (WGS) entry which is preliminary data.</text>
</comment>
<proteinExistence type="predicted"/>
<dbReference type="EMBL" id="JACVVK020000039">
    <property type="protein sequence ID" value="KAK7500162.1"/>
    <property type="molecule type" value="Genomic_DNA"/>
</dbReference>
<evidence type="ECO:0000313" key="2">
    <source>
        <dbReference type="Proteomes" id="UP001519460"/>
    </source>
</evidence>
<gene>
    <name evidence="1" type="ORF">BaRGS_00008709</name>
</gene>